<dbReference type="Proteomes" id="UP001059819">
    <property type="component" value="Chromosome"/>
</dbReference>
<protein>
    <submittedName>
        <fullName evidence="1">Uncharacterized protein</fullName>
    </submittedName>
</protein>
<sequence length="48" mass="5765">MKENKYNSRFVSWDSISEEELSEQVERVSKRIASDKEFVALLKRLEKM</sequence>
<gene>
    <name evidence="1" type="ORF">NX779_03510</name>
</gene>
<organism evidence="1 2">
    <name type="scientific">Mycoplasma cottewii</name>
    <dbReference type="NCBI Taxonomy" id="51364"/>
    <lineage>
        <taxon>Bacteria</taxon>
        <taxon>Bacillati</taxon>
        <taxon>Mycoplasmatota</taxon>
        <taxon>Mollicutes</taxon>
        <taxon>Mycoplasmataceae</taxon>
        <taxon>Mycoplasma</taxon>
    </lineage>
</organism>
<keyword evidence="2" id="KW-1185">Reference proteome</keyword>
<dbReference type="RefSeq" id="WP_259430035.1">
    <property type="nucleotide sequence ID" value="NZ_CP103424.1"/>
</dbReference>
<evidence type="ECO:0000313" key="1">
    <source>
        <dbReference type="EMBL" id="UWD34851.1"/>
    </source>
</evidence>
<dbReference type="EMBL" id="CP103424">
    <property type="protein sequence ID" value="UWD34851.1"/>
    <property type="molecule type" value="Genomic_DNA"/>
</dbReference>
<reference evidence="1" key="1">
    <citation type="submission" date="2022-08" db="EMBL/GenBank/DDBJ databases">
        <title>Complete genome sequence of Mycoplasma cottewii type strain VIS.</title>
        <authorList>
            <person name="Spergser J."/>
        </authorList>
    </citation>
    <scope>NUCLEOTIDE SEQUENCE</scope>
    <source>
        <strain evidence="1">VIS</strain>
    </source>
</reference>
<name>A0ABY5TZ64_9MOLU</name>
<proteinExistence type="predicted"/>
<accession>A0ABY5TZ64</accession>
<evidence type="ECO:0000313" key="2">
    <source>
        <dbReference type="Proteomes" id="UP001059819"/>
    </source>
</evidence>